<dbReference type="Proteomes" id="UP000186758">
    <property type="component" value="Unassembled WGS sequence"/>
</dbReference>
<evidence type="ECO:0000313" key="6">
    <source>
        <dbReference type="EMBL" id="OLU45763.1"/>
    </source>
</evidence>
<evidence type="ECO:0000259" key="5">
    <source>
        <dbReference type="PROSITE" id="PS51464"/>
    </source>
</evidence>
<dbReference type="PANTHER" id="PTHR30514:SF1">
    <property type="entry name" value="HTH-TYPE TRANSCRIPTIONAL REGULATOR HEXR-RELATED"/>
    <property type="match status" value="1"/>
</dbReference>
<dbReference type="RefSeq" id="WP_075885033.1">
    <property type="nucleotide sequence ID" value="NZ_MPJZ01000044.1"/>
</dbReference>
<evidence type="ECO:0000259" key="4">
    <source>
        <dbReference type="PROSITE" id="PS51071"/>
    </source>
</evidence>
<dbReference type="InterPro" id="IPR035472">
    <property type="entry name" value="RpiR-like_SIS"/>
</dbReference>
<dbReference type="Pfam" id="PF01380">
    <property type="entry name" value="SIS"/>
    <property type="match status" value="1"/>
</dbReference>
<evidence type="ECO:0000256" key="1">
    <source>
        <dbReference type="ARBA" id="ARBA00023015"/>
    </source>
</evidence>
<dbReference type="PANTHER" id="PTHR30514">
    <property type="entry name" value="GLUCOKINASE"/>
    <property type="match status" value="1"/>
</dbReference>
<dbReference type="GO" id="GO:0097367">
    <property type="term" value="F:carbohydrate derivative binding"/>
    <property type="evidence" value="ECO:0007669"/>
    <property type="project" value="InterPro"/>
</dbReference>
<sequence>MKKVLLRLRSYYENEATSTEKSVLQVILQNPREASIMDIRRLSAAGHCSPSTVLRICRKNGFSGYRELRDSLLQEIGFRQSAVSNLKPPKAATMSRQLLLQTVKALEQTYELFDRTVMERVANLLNKSSMIHLYGLGASYLVMEDLQMKLVRIGRYCSLVHDLHLQMVDASNAKAGEVAIVASYSGQTQEMIALAKRLKERGCIVVAITQYAHNELAAQADYCLHVPVTEKKLRTSASSSHITMLYIVEMLYQLLLEKDYDQDMDRIIETGVLLEKKKIESDMEEDLSAE</sequence>
<protein>
    <recommendedName>
        <fullName evidence="8">RpiR family transcriptional regulator</fullName>
    </recommendedName>
</protein>
<dbReference type="SUPFAM" id="SSF46689">
    <property type="entry name" value="Homeodomain-like"/>
    <property type="match status" value="1"/>
</dbReference>
<proteinExistence type="predicted"/>
<accession>A0A1Q9YLF9</accession>
<dbReference type="PROSITE" id="PS51071">
    <property type="entry name" value="HTH_RPIR"/>
    <property type="match status" value="1"/>
</dbReference>
<evidence type="ECO:0000256" key="3">
    <source>
        <dbReference type="ARBA" id="ARBA00023163"/>
    </source>
</evidence>
<dbReference type="InterPro" id="IPR036388">
    <property type="entry name" value="WH-like_DNA-bd_sf"/>
</dbReference>
<reference evidence="6 7" key="1">
    <citation type="submission" date="2016-11" db="EMBL/GenBank/DDBJ databases">
        <title>Description of two novel members of the family Erysipelotrichaceae: Ileibacterium lipovorans gen. nov., sp. nov. and Dubosiella newyorkensis, gen. nov., sp. nov.</title>
        <authorList>
            <person name="Cox L.M."/>
            <person name="Sohn J."/>
            <person name="Tyrrell K.L."/>
            <person name="Citron D.M."/>
            <person name="Lawson P.A."/>
            <person name="Patel N.B."/>
            <person name="Iizumi T."/>
            <person name="Perez-Perez G.I."/>
            <person name="Goldstein E.J."/>
            <person name="Blaser M.J."/>
        </authorList>
    </citation>
    <scope>NUCLEOTIDE SEQUENCE [LARGE SCALE GENOMIC DNA]</scope>
    <source>
        <strain evidence="6 7">NYU-BL-K8</strain>
    </source>
</reference>
<dbReference type="Gene3D" id="3.40.50.10490">
    <property type="entry name" value="Glucose-6-phosphate isomerase like protein, domain 1"/>
    <property type="match status" value="1"/>
</dbReference>
<dbReference type="InterPro" id="IPR000281">
    <property type="entry name" value="HTH_RpiR"/>
</dbReference>
<evidence type="ECO:0000256" key="2">
    <source>
        <dbReference type="ARBA" id="ARBA00023125"/>
    </source>
</evidence>
<gene>
    <name evidence="6" type="ORF">BO223_04040</name>
</gene>
<dbReference type="EMBL" id="MPJZ01000044">
    <property type="protein sequence ID" value="OLU45763.1"/>
    <property type="molecule type" value="Genomic_DNA"/>
</dbReference>
<comment type="caution">
    <text evidence="6">The sequence shown here is derived from an EMBL/GenBank/DDBJ whole genome shotgun (WGS) entry which is preliminary data.</text>
</comment>
<evidence type="ECO:0000313" key="7">
    <source>
        <dbReference type="Proteomes" id="UP000186758"/>
    </source>
</evidence>
<dbReference type="AlphaFoldDB" id="A0A1Q9YLF9"/>
<organism evidence="6 7">
    <name type="scientific">Faecalibaculum rodentium</name>
    <dbReference type="NCBI Taxonomy" id="1702221"/>
    <lineage>
        <taxon>Bacteria</taxon>
        <taxon>Bacillati</taxon>
        <taxon>Bacillota</taxon>
        <taxon>Erysipelotrichia</taxon>
        <taxon>Erysipelotrichales</taxon>
        <taxon>Erysipelotrichaceae</taxon>
        <taxon>Faecalibaculum</taxon>
    </lineage>
</organism>
<dbReference type="GO" id="GO:0003700">
    <property type="term" value="F:DNA-binding transcription factor activity"/>
    <property type="evidence" value="ECO:0007669"/>
    <property type="project" value="InterPro"/>
</dbReference>
<dbReference type="GO" id="GO:1901135">
    <property type="term" value="P:carbohydrate derivative metabolic process"/>
    <property type="evidence" value="ECO:0007669"/>
    <property type="project" value="InterPro"/>
</dbReference>
<dbReference type="CDD" id="cd05013">
    <property type="entry name" value="SIS_RpiR"/>
    <property type="match status" value="1"/>
</dbReference>
<dbReference type="SUPFAM" id="SSF53697">
    <property type="entry name" value="SIS domain"/>
    <property type="match status" value="1"/>
</dbReference>
<dbReference type="Gene3D" id="1.10.10.10">
    <property type="entry name" value="Winged helix-like DNA-binding domain superfamily/Winged helix DNA-binding domain"/>
    <property type="match status" value="1"/>
</dbReference>
<dbReference type="Pfam" id="PF01418">
    <property type="entry name" value="HTH_6"/>
    <property type="match status" value="1"/>
</dbReference>
<dbReference type="InterPro" id="IPR001347">
    <property type="entry name" value="SIS_dom"/>
</dbReference>
<dbReference type="GO" id="GO:0003677">
    <property type="term" value="F:DNA binding"/>
    <property type="evidence" value="ECO:0007669"/>
    <property type="project" value="UniProtKB-KW"/>
</dbReference>
<dbReference type="PROSITE" id="PS51464">
    <property type="entry name" value="SIS"/>
    <property type="match status" value="1"/>
</dbReference>
<dbReference type="InterPro" id="IPR009057">
    <property type="entry name" value="Homeodomain-like_sf"/>
</dbReference>
<keyword evidence="2" id="KW-0238">DNA-binding</keyword>
<keyword evidence="1" id="KW-0805">Transcription regulation</keyword>
<dbReference type="InterPro" id="IPR047640">
    <property type="entry name" value="RpiR-like"/>
</dbReference>
<keyword evidence="3" id="KW-0804">Transcription</keyword>
<feature type="domain" description="SIS" evidence="5">
    <location>
        <begin position="121"/>
        <end position="261"/>
    </location>
</feature>
<name>A0A1Q9YLF9_9FIRM</name>
<dbReference type="InterPro" id="IPR046348">
    <property type="entry name" value="SIS_dom_sf"/>
</dbReference>
<feature type="domain" description="HTH rpiR-type" evidence="4">
    <location>
        <begin position="3"/>
        <end position="79"/>
    </location>
</feature>
<evidence type="ECO:0008006" key="8">
    <source>
        <dbReference type="Google" id="ProtNLM"/>
    </source>
</evidence>